<sequence length="66" mass="7421">MNEELKCILTKFAESGWDLIAFAAKEYLNGADNKPELVKAIIQADRQCGSCGCEFDSFYKRALELL</sequence>
<proteinExistence type="predicted"/>
<gene>
    <name evidence="1" type="ORF">WMO26_00840</name>
</gene>
<accession>A0ABV1DWE3</accession>
<evidence type="ECO:0000313" key="1">
    <source>
        <dbReference type="EMBL" id="MEQ2439366.1"/>
    </source>
</evidence>
<dbReference type="EMBL" id="JBBMFD010000001">
    <property type="protein sequence ID" value="MEQ2439366.1"/>
    <property type="molecule type" value="Genomic_DNA"/>
</dbReference>
<dbReference type="Proteomes" id="UP001489509">
    <property type="component" value="Unassembled WGS sequence"/>
</dbReference>
<reference evidence="1 2" key="1">
    <citation type="submission" date="2024-03" db="EMBL/GenBank/DDBJ databases">
        <title>Human intestinal bacterial collection.</title>
        <authorList>
            <person name="Pauvert C."/>
            <person name="Hitch T.C.A."/>
            <person name="Clavel T."/>
        </authorList>
    </citation>
    <scope>NUCLEOTIDE SEQUENCE [LARGE SCALE GENOMIC DNA]</scope>
    <source>
        <strain evidence="1 2">CLA-JM-H44</strain>
    </source>
</reference>
<comment type="caution">
    <text evidence="1">The sequence shown here is derived from an EMBL/GenBank/DDBJ whole genome shotgun (WGS) entry which is preliminary data.</text>
</comment>
<organism evidence="1 2">
    <name type="scientific">Solibaculum intestinale</name>
    <dbReference type="NCBI Taxonomy" id="3133165"/>
    <lineage>
        <taxon>Bacteria</taxon>
        <taxon>Bacillati</taxon>
        <taxon>Bacillota</taxon>
        <taxon>Clostridia</taxon>
        <taxon>Eubacteriales</taxon>
        <taxon>Oscillospiraceae</taxon>
        <taxon>Solibaculum</taxon>
    </lineage>
</organism>
<dbReference type="RefSeq" id="WP_349217642.1">
    <property type="nucleotide sequence ID" value="NZ_JBBMFD010000001.1"/>
</dbReference>
<name>A0ABV1DWE3_9FIRM</name>
<evidence type="ECO:0000313" key="2">
    <source>
        <dbReference type="Proteomes" id="UP001489509"/>
    </source>
</evidence>
<keyword evidence="2" id="KW-1185">Reference proteome</keyword>
<protein>
    <submittedName>
        <fullName evidence="1">Uncharacterized protein</fullName>
    </submittedName>
</protein>